<dbReference type="Proteomes" id="UP001596233">
    <property type="component" value="Unassembled WGS sequence"/>
</dbReference>
<accession>A0ABW1UYV6</accession>
<reference evidence="3" key="1">
    <citation type="journal article" date="2019" name="Int. J. Syst. Evol. Microbiol.">
        <title>The Global Catalogue of Microorganisms (GCM) 10K type strain sequencing project: providing services to taxonomists for standard genome sequencing and annotation.</title>
        <authorList>
            <consortium name="The Broad Institute Genomics Platform"/>
            <consortium name="The Broad Institute Genome Sequencing Center for Infectious Disease"/>
            <person name="Wu L."/>
            <person name="Ma J."/>
        </authorList>
    </citation>
    <scope>NUCLEOTIDE SEQUENCE [LARGE SCALE GENOMIC DNA]</scope>
    <source>
        <strain evidence="3">PCU 280</strain>
    </source>
</reference>
<dbReference type="EMBL" id="JBHSTE010000001">
    <property type="protein sequence ID" value="MFC6331632.1"/>
    <property type="molecule type" value="Genomic_DNA"/>
</dbReference>
<dbReference type="PANTHER" id="PTHR43591:SF110">
    <property type="entry name" value="RHODANESE DOMAIN-CONTAINING PROTEIN"/>
    <property type="match status" value="1"/>
</dbReference>
<sequence>MEWFKQSFNQDYMMVYRHRNATEAREQVIKMIDWLDLDDKKEMSLLDLGCGTGRHSLSLQQMGFKVTGLDLSPHLLQEAKIHDPDERITWVEGDMRQLPFEDCSFDLSLNLFTSFGYFVQQLDNEAVLSEISRILKKQGSFIIDFLNPAHVRTQLDAFSERFDEEMSCTITEHRTIHGDVVEKTIIITPTFGIKRIYKEKVMLLPLEWFISCFEHLGLELKQVYGSYDGETYHSKSPRMIIIGLKK</sequence>
<protein>
    <submittedName>
        <fullName evidence="2">Class I SAM-dependent methyltransferase</fullName>
        <ecNumber evidence="2">2.1.1.-</ecNumber>
    </submittedName>
</protein>
<comment type="caution">
    <text evidence="2">The sequence shown here is derived from an EMBL/GenBank/DDBJ whole genome shotgun (WGS) entry which is preliminary data.</text>
</comment>
<keyword evidence="2" id="KW-0808">Transferase</keyword>
<evidence type="ECO:0000313" key="3">
    <source>
        <dbReference type="Proteomes" id="UP001596233"/>
    </source>
</evidence>
<dbReference type="Pfam" id="PF08241">
    <property type="entry name" value="Methyltransf_11"/>
    <property type="match status" value="1"/>
</dbReference>
<gene>
    <name evidence="2" type="ORF">ACFP56_03285</name>
</gene>
<keyword evidence="3" id="KW-1185">Reference proteome</keyword>
<evidence type="ECO:0000259" key="1">
    <source>
        <dbReference type="Pfam" id="PF08241"/>
    </source>
</evidence>
<dbReference type="Gene3D" id="3.40.50.150">
    <property type="entry name" value="Vaccinia Virus protein VP39"/>
    <property type="match status" value="1"/>
</dbReference>
<dbReference type="RefSeq" id="WP_379231073.1">
    <property type="nucleotide sequence ID" value="NZ_JBHSTE010000001.1"/>
</dbReference>
<dbReference type="SUPFAM" id="SSF53335">
    <property type="entry name" value="S-adenosyl-L-methionine-dependent methyltransferases"/>
    <property type="match status" value="1"/>
</dbReference>
<dbReference type="PANTHER" id="PTHR43591">
    <property type="entry name" value="METHYLTRANSFERASE"/>
    <property type="match status" value="1"/>
</dbReference>
<dbReference type="InterPro" id="IPR029063">
    <property type="entry name" value="SAM-dependent_MTases_sf"/>
</dbReference>
<dbReference type="Gene3D" id="2.20.25.110">
    <property type="entry name" value="S-adenosyl-L-methionine-dependent methyltransferases"/>
    <property type="match status" value="1"/>
</dbReference>
<dbReference type="CDD" id="cd02440">
    <property type="entry name" value="AdoMet_MTases"/>
    <property type="match status" value="1"/>
</dbReference>
<organism evidence="2 3">
    <name type="scientific">Paenibacillus septentrionalis</name>
    <dbReference type="NCBI Taxonomy" id="429342"/>
    <lineage>
        <taxon>Bacteria</taxon>
        <taxon>Bacillati</taxon>
        <taxon>Bacillota</taxon>
        <taxon>Bacilli</taxon>
        <taxon>Bacillales</taxon>
        <taxon>Paenibacillaceae</taxon>
        <taxon>Paenibacillus</taxon>
    </lineage>
</organism>
<name>A0ABW1UYV6_9BACL</name>
<proteinExistence type="predicted"/>
<dbReference type="EC" id="2.1.1.-" evidence="2"/>
<keyword evidence="2" id="KW-0489">Methyltransferase</keyword>
<dbReference type="GO" id="GO:0032259">
    <property type="term" value="P:methylation"/>
    <property type="evidence" value="ECO:0007669"/>
    <property type="project" value="UniProtKB-KW"/>
</dbReference>
<feature type="domain" description="Methyltransferase type 11" evidence="1">
    <location>
        <begin position="46"/>
        <end position="143"/>
    </location>
</feature>
<dbReference type="GO" id="GO:0008168">
    <property type="term" value="F:methyltransferase activity"/>
    <property type="evidence" value="ECO:0007669"/>
    <property type="project" value="UniProtKB-KW"/>
</dbReference>
<dbReference type="InterPro" id="IPR013216">
    <property type="entry name" value="Methyltransf_11"/>
</dbReference>
<evidence type="ECO:0000313" key="2">
    <source>
        <dbReference type="EMBL" id="MFC6331632.1"/>
    </source>
</evidence>